<name>A0ABS3VZP4_MICEH</name>
<evidence type="ECO:0000259" key="5">
    <source>
        <dbReference type="PROSITE" id="PS50075"/>
    </source>
</evidence>
<protein>
    <submittedName>
        <fullName evidence="6">AMP-binding protein</fullName>
    </submittedName>
</protein>
<organism evidence="6 7">
    <name type="scientific">Micromonospora echinofusca</name>
    <dbReference type="NCBI Taxonomy" id="47858"/>
    <lineage>
        <taxon>Bacteria</taxon>
        <taxon>Bacillati</taxon>
        <taxon>Actinomycetota</taxon>
        <taxon>Actinomycetes</taxon>
        <taxon>Micromonosporales</taxon>
        <taxon>Micromonosporaceae</taxon>
        <taxon>Micromonospora</taxon>
    </lineage>
</organism>
<dbReference type="InterPro" id="IPR001242">
    <property type="entry name" value="Condensation_dom"/>
</dbReference>
<dbReference type="Gene3D" id="3.40.50.12780">
    <property type="entry name" value="N-terminal domain of ligase-like"/>
    <property type="match status" value="1"/>
</dbReference>
<dbReference type="PROSITE" id="PS50075">
    <property type="entry name" value="CARRIER"/>
    <property type="match status" value="1"/>
</dbReference>
<dbReference type="RefSeq" id="WP_208817144.1">
    <property type="nucleotide sequence ID" value="NZ_WVUH01000392.1"/>
</dbReference>
<feature type="domain" description="Carrier" evidence="5">
    <location>
        <begin position="731"/>
        <end position="806"/>
    </location>
</feature>
<dbReference type="Pfam" id="PF13193">
    <property type="entry name" value="AMP-binding_C"/>
    <property type="match status" value="1"/>
</dbReference>
<dbReference type="PANTHER" id="PTHR45527">
    <property type="entry name" value="NONRIBOSOMAL PEPTIDE SYNTHETASE"/>
    <property type="match status" value="1"/>
</dbReference>
<dbReference type="InterPro" id="IPR009081">
    <property type="entry name" value="PP-bd_ACP"/>
</dbReference>
<keyword evidence="3" id="KW-0597">Phosphoprotein</keyword>
<dbReference type="EMBL" id="WVUH01000392">
    <property type="protein sequence ID" value="MBO4210031.1"/>
    <property type="molecule type" value="Genomic_DNA"/>
</dbReference>
<dbReference type="SUPFAM" id="SSF47336">
    <property type="entry name" value="ACP-like"/>
    <property type="match status" value="1"/>
</dbReference>
<evidence type="ECO:0000313" key="6">
    <source>
        <dbReference type="EMBL" id="MBO4210031.1"/>
    </source>
</evidence>
<dbReference type="Proteomes" id="UP000823521">
    <property type="component" value="Unassembled WGS sequence"/>
</dbReference>
<dbReference type="InterPro" id="IPR036736">
    <property type="entry name" value="ACP-like_sf"/>
</dbReference>
<reference evidence="6 7" key="1">
    <citation type="submission" date="2019-12" db="EMBL/GenBank/DDBJ databases">
        <title>Whole genome sequencing of endophytic Actinobacterium Micromonospora sp. MPMI6T.</title>
        <authorList>
            <person name="Evv R."/>
            <person name="Podile A.R."/>
        </authorList>
    </citation>
    <scope>NUCLEOTIDE SEQUENCE [LARGE SCALE GENOMIC DNA]</scope>
    <source>
        <strain evidence="6 7">MPMI6</strain>
    </source>
</reference>
<evidence type="ECO:0000256" key="2">
    <source>
        <dbReference type="ARBA" id="ARBA00022450"/>
    </source>
</evidence>
<evidence type="ECO:0000313" key="7">
    <source>
        <dbReference type="Proteomes" id="UP000823521"/>
    </source>
</evidence>
<feature type="compositionally biased region" description="Basic and acidic residues" evidence="4">
    <location>
        <begin position="597"/>
        <end position="612"/>
    </location>
</feature>
<feature type="non-terminal residue" evidence="6">
    <location>
        <position position="1"/>
    </location>
</feature>
<evidence type="ECO:0000256" key="4">
    <source>
        <dbReference type="SAM" id="MobiDB-lite"/>
    </source>
</evidence>
<gene>
    <name evidence="6" type="ORF">GSF22_29160</name>
</gene>
<dbReference type="InterPro" id="IPR045851">
    <property type="entry name" value="AMP-bd_C_sf"/>
</dbReference>
<feature type="region of interest" description="Disordered" evidence="4">
    <location>
        <begin position="819"/>
        <end position="845"/>
    </location>
</feature>
<dbReference type="Gene3D" id="3.30.559.30">
    <property type="entry name" value="Nonribosomal peptide synthetase, condensation domain"/>
    <property type="match status" value="1"/>
</dbReference>
<keyword evidence="2" id="KW-0596">Phosphopantetheine</keyword>
<dbReference type="Pfam" id="PF00501">
    <property type="entry name" value="AMP-binding"/>
    <property type="match status" value="1"/>
</dbReference>
<dbReference type="SMART" id="SM00823">
    <property type="entry name" value="PKS_PP"/>
    <property type="match status" value="1"/>
</dbReference>
<dbReference type="Gene3D" id="3.30.300.30">
    <property type="match status" value="1"/>
</dbReference>
<feature type="compositionally biased region" description="Low complexity" evidence="4">
    <location>
        <begin position="830"/>
        <end position="845"/>
    </location>
</feature>
<dbReference type="PANTHER" id="PTHR45527:SF1">
    <property type="entry name" value="FATTY ACID SYNTHASE"/>
    <property type="match status" value="1"/>
</dbReference>
<proteinExistence type="predicted"/>
<dbReference type="SUPFAM" id="SSF56801">
    <property type="entry name" value="Acetyl-CoA synthetase-like"/>
    <property type="match status" value="1"/>
</dbReference>
<evidence type="ECO:0000256" key="1">
    <source>
        <dbReference type="ARBA" id="ARBA00001957"/>
    </source>
</evidence>
<dbReference type="Gene3D" id="1.10.1200.10">
    <property type="entry name" value="ACP-like"/>
    <property type="match status" value="1"/>
</dbReference>
<accession>A0ABS3VZP4</accession>
<sequence>TARLDAATTSAVRTLARRADTTAHAVLLAAFAQLVRRLTGQDDLIVGIPFADRDHVAFEPLVGLLLQILPVRLRVADDDSFTAHVRRCAEEVRLAVDHRDAPLERVVEALRVPRDLGRNPLIQVLFNMYTFGPARLELPGCTAEPVPAGLPGSLFDLTLYVSEDGDGLHLAAVYNPDLYDADRIAALLDTYPHLVRALVAAPDAPVVDAPARPPTAVLPDWGTPLPTRDGVPVLHRLAARVAAHPDEPAVTGAGGALTWHACDDLRRRVAAAVRAAGIGPGETVAVLAGRHVTLPALLLGVLTAGARWAVLDTTLPAVRLARQATAAAARALLVCPEVTVPAELDHLLRLDPAATAVPPDADAGPPDAGYLSFTSGTTGEPQVVAGTAAALAAFLDWYPETFGLGPADRFALLGGLGHDPALRDLYTPLVLGARLAVPDQTLLRDPVRLGAWLREQRTTVAHLTPQLGRMLTIGPAGAPLPDLRLVVVAGDQFTGGDAARLRALAPNARIVNAYGTTETPQIHSWYEVPAGPATPDAVPVGCGAPGSHLVIVDRAGRPAAVGELGEVVVRSRHLAAGYLDPGPTARRFDRTPGGTDPQDRRYRTGDLGRHRPDGTVVLTGRVDQQIKVRGHRVELAEVEAALAAHPDVRAAAALPVTTGAEQGIRAFVAPAQPDLRPADLVAHLRTRFPEYAVPAQLHLVPAIPLTANGKVDRRALAGIVPPPRPRPVDDELRTRTERLVAGIWCTVLGRQRVGPEDNFFDTGGHSLALVAVAARLTAAVGAEIPVVELFRRPTVRLLAGFLDGDSGSPGLDRAARRVAARRERLRQRNQGRAGGATDTTGDGAR</sequence>
<dbReference type="Pfam" id="PF00668">
    <property type="entry name" value="Condensation"/>
    <property type="match status" value="1"/>
</dbReference>
<feature type="region of interest" description="Disordered" evidence="4">
    <location>
        <begin position="580"/>
        <end position="612"/>
    </location>
</feature>
<dbReference type="Pfam" id="PF00550">
    <property type="entry name" value="PP-binding"/>
    <property type="match status" value="1"/>
</dbReference>
<comment type="cofactor">
    <cofactor evidence="1">
        <name>pantetheine 4'-phosphate</name>
        <dbReference type="ChEBI" id="CHEBI:47942"/>
    </cofactor>
</comment>
<dbReference type="InterPro" id="IPR025110">
    <property type="entry name" value="AMP-bd_C"/>
</dbReference>
<dbReference type="PROSITE" id="PS00012">
    <property type="entry name" value="PHOSPHOPANTETHEINE"/>
    <property type="match status" value="1"/>
</dbReference>
<keyword evidence="7" id="KW-1185">Reference proteome</keyword>
<evidence type="ECO:0000256" key="3">
    <source>
        <dbReference type="ARBA" id="ARBA00022553"/>
    </source>
</evidence>
<dbReference type="SUPFAM" id="SSF52777">
    <property type="entry name" value="CoA-dependent acyltransferases"/>
    <property type="match status" value="1"/>
</dbReference>
<dbReference type="InterPro" id="IPR020806">
    <property type="entry name" value="PKS_PP-bd"/>
</dbReference>
<dbReference type="InterPro" id="IPR006162">
    <property type="entry name" value="Ppantetheine_attach_site"/>
</dbReference>
<dbReference type="InterPro" id="IPR000873">
    <property type="entry name" value="AMP-dep_synth/lig_dom"/>
</dbReference>
<comment type="caution">
    <text evidence="6">The sequence shown here is derived from an EMBL/GenBank/DDBJ whole genome shotgun (WGS) entry which is preliminary data.</text>
</comment>
<feature type="compositionally biased region" description="Basic residues" evidence="4">
    <location>
        <begin position="819"/>
        <end position="829"/>
    </location>
</feature>
<dbReference type="InterPro" id="IPR042099">
    <property type="entry name" value="ANL_N_sf"/>
</dbReference>